<dbReference type="EMBL" id="PDNU01000084">
    <property type="protein sequence ID" value="PHK92933.1"/>
    <property type="molecule type" value="Genomic_DNA"/>
</dbReference>
<proteinExistence type="predicted"/>
<protein>
    <recommendedName>
        <fullName evidence="3">Calcineurin-like phosphoesterase domain-containing protein</fullName>
    </recommendedName>
</protein>
<accession>A0A2C7A5R0</accession>
<gene>
    <name evidence="1" type="ORF">CR162_21285</name>
</gene>
<dbReference type="Proteomes" id="UP000223527">
    <property type="component" value="Unassembled WGS sequence"/>
</dbReference>
<dbReference type="OrthoDB" id="8103688at2"/>
<sequence length="381" mass="42139">MMTPVTPDAGMASIMASLNAIAARLDRLEASEVETEVSLEPVAAPVAEKPRFRVPAGSVKSLQKPNVISRMDQAPAQQQVEKFSPLGDSGPYLGEMFGTSIRRSPIIDAPVSSSPIQVTTIGDTHFHPGLDHLTTRLMLLAGIHVAETRTPYLRHIGDTSDFASLCRHTRNDTWKARQKPSIRQDLDSLRLNWDALNLPLELYNHKPQKRVTLGNHCAWAETFEDANPELKGLITGERDSIFRAHGWEVSAYGEFAFLGGVAFTHVPLNIMGKPAGGQTPEVTISNQVTHDLVFGHTHRRNSVLRPKMGYNNRVNVVNVGSAMPEFYVGEYAQLTQGSAVTYGISQMTIFDGRIQSERHIPWREMEMMYGKTADALQGRSL</sequence>
<dbReference type="RefSeq" id="WP_099097487.1">
    <property type="nucleotide sequence ID" value="NZ_PDNU01000084.1"/>
</dbReference>
<reference evidence="1 2" key="1">
    <citation type="submission" date="2017-10" db="EMBL/GenBank/DDBJ databases">
        <authorList>
            <person name="Banno H."/>
            <person name="Chua N.-H."/>
        </authorList>
    </citation>
    <scope>NUCLEOTIDE SEQUENCE [LARGE SCALE GENOMIC DNA]</scope>
    <source>
        <strain evidence="1 2">YW11</strain>
    </source>
</reference>
<dbReference type="InterPro" id="IPR029052">
    <property type="entry name" value="Metallo-depent_PP-like"/>
</dbReference>
<keyword evidence="2" id="KW-1185">Reference proteome</keyword>
<organism evidence="1 2">
    <name type="scientific">Teichococcus rhizosphaerae</name>
    <dbReference type="NCBI Taxonomy" id="1335062"/>
    <lineage>
        <taxon>Bacteria</taxon>
        <taxon>Pseudomonadati</taxon>
        <taxon>Pseudomonadota</taxon>
        <taxon>Alphaproteobacteria</taxon>
        <taxon>Acetobacterales</taxon>
        <taxon>Roseomonadaceae</taxon>
        <taxon>Roseomonas</taxon>
    </lineage>
</organism>
<comment type="caution">
    <text evidence="1">The sequence shown here is derived from an EMBL/GenBank/DDBJ whole genome shotgun (WGS) entry which is preliminary data.</text>
</comment>
<name>A0A2C7A5R0_9PROT</name>
<dbReference type="SUPFAM" id="SSF56300">
    <property type="entry name" value="Metallo-dependent phosphatases"/>
    <property type="match status" value="1"/>
</dbReference>
<evidence type="ECO:0000313" key="1">
    <source>
        <dbReference type="EMBL" id="PHK92933.1"/>
    </source>
</evidence>
<dbReference type="AlphaFoldDB" id="A0A2C7A5R0"/>
<evidence type="ECO:0008006" key="3">
    <source>
        <dbReference type="Google" id="ProtNLM"/>
    </source>
</evidence>
<evidence type="ECO:0000313" key="2">
    <source>
        <dbReference type="Proteomes" id="UP000223527"/>
    </source>
</evidence>